<dbReference type="PANTHER" id="PTHR12687:SF4">
    <property type="entry name" value="NUCLEOLAR COMPLEX PROTEIN 2 HOMOLOG"/>
    <property type="match status" value="1"/>
</dbReference>
<evidence type="ECO:0000256" key="3">
    <source>
        <dbReference type="ARBA" id="ARBA00023242"/>
    </source>
</evidence>
<proteinExistence type="inferred from homology"/>
<protein>
    <submittedName>
        <fullName evidence="4">Uncharacterized protein</fullName>
    </submittedName>
</protein>
<keyword evidence="5" id="KW-1185">Reference proteome</keyword>
<accession>A0ABQ7I0T5</accession>
<sequence length="231" mass="27218">MNLKDIYNDSTNMEDKLINHIKQITPCQISEEISELDLLSQEKNLDLKYSIFLIEVLSKVKLDRMNLKTYIKAAMNILENKKDLKYAIYSLRILNALNSLSRFIPLSGYIINLLKQCKKGPDDGHRVDWNTLKVVGTPSMRFIEFVQKEAIATLTQHIHRFSNTISFPEFSFFILKELKKVRNCPVEELIEIMRQHADFIRKEREPLQHEIMDNKKLTEFENRVKKMNISN</sequence>
<reference evidence="4 5" key="1">
    <citation type="submission" date="2019-01" db="EMBL/GenBank/DDBJ databases">
        <title>Genomes sequencing and comparative genomics of infectious freshwater microsporidia, Cucumispora dikerogammari and Thelohania contejeani.</title>
        <authorList>
            <person name="Cormier A."/>
            <person name="Giraud I."/>
            <person name="Wattier R."/>
            <person name="Teixeira M."/>
            <person name="Grandjean F."/>
            <person name="Rigaud T."/>
            <person name="Cordaux R."/>
        </authorList>
    </citation>
    <scope>NUCLEOTIDE SEQUENCE [LARGE SCALE GENOMIC DNA]</scope>
    <source>
        <strain evidence="4">T1</strain>
        <tissue evidence="4">Spores</tissue>
    </source>
</reference>
<comment type="caution">
    <text evidence="4">The sequence shown here is derived from an EMBL/GenBank/DDBJ whole genome shotgun (WGS) entry which is preliminary data.</text>
</comment>
<dbReference type="Proteomes" id="UP001516464">
    <property type="component" value="Unassembled WGS sequence"/>
</dbReference>
<keyword evidence="3" id="KW-0539">Nucleus</keyword>
<evidence type="ECO:0000256" key="1">
    <source>
        <dbReference type="ARBA" id="ARBA00004123"/>
    </source>
</evidence>
<evidence type="ECO:0000313" key="5">
    <source>
        <dbReference type="Proteomes" id="UP001516464"/>
    </source>
</evidence>
<evidence type="ECO:0000313" key="4">
    <source>
        <dbReference type="EMBL" id="KAF7684024.1"/>
    </source>
</evidence>
<comment type="similarity">
    <text evidence="2">Belongs to the NOC2 family.</text>
</comment>
<comment type="subcellular location">
    <subcellularLocation>
        <location evidence="1">Nucleus</location>
    </subcellularLocation>
</comment>
<dbReference type="PANTHER" id="PTHR12687">
    <property type="entry name" value="NUCLEOLAR COMPLEX 2 AND RAD4-RELATED"/>
    <property type="match status" value="1"/>
</dbReference>
<dbReference type="EMBL" id="SBIQ01000033">
    <property type="protein sequence ID" value="KAF7684024.1"/>
    <property type="molecule type" value="Genomic_DNA"/>
</dbReference>
<evidence type="ECO:0000256" key="2">
    <source>
        <dbReference type="ARBA" id="ARBA00005907"/>
    </source>
</evidence>
<name>A0ABQ7I0T5_9MICR</name>
<gene>
    <name evidence="4" type="ORF">TCON_0778</name>
</gene>
<dbReference type="Pfam" id="PF03715">
    <property type="entry name" value="Noc2"/>
    <property type="match status" value="1"/>
</dbReference>
<organism evidence="4 5">
    <name type="scientific">Astathelohania contejeani</name>
    <dbReference type="NCBI Taxonomy" id="164912"/>
    <lineage>
        <taxon>Eukaryota</taxon>
        <taxon>Fungi</taxon>
        <taxon>Fungi incertae sedis</taxon>
        <taxon>Microsporidia</taxon>
        <taxon>Astathelohaniidae</taxon>
        <taxon>Astathelohania</taxon>
    </lineage>
</organism>
<dbReference type="InterPro" id="IPR005343">
    <property type="entry name" value="Noc2"/>
</dbReference>